<gene>
    <name evidence="1" type="ORF">DC28_02675</name>
</gene>
<evidence type="ECO:0000313" key="2">
    <source>
        <dbReference type="Proteomes" id="UP000029692"/>
    </source>
</evidence>
<dbReference type="InterPro" id="IPR029063">
    <property type="entry name" value="SAM-dependent_MTases_sf"/>
</dbReference>
<evidence type="ECO:0000313" key="1">
    <source>
        <dbReference type="EMBL" id="KGE73578.1"/>
    </source>
</evidence>
<dbReference type="STRING" id="1480694.DC28_02675"/>
<accession>A0A098R1M4</accession>
<organism evidence="1 2">
    <name type="scientific">Spirochaeta lutea</name>
    <dbReference type="NCBI Taxonomy" id="1480694"/>
    <lineage>
        <taxon>Bacteria</taxon>
        <taxon>Pseudomonadati</taxon>
        <taxon>Spirochaetota</taxon>
        <taxon>Spirochaetia</taxon>
        <taxon>Spirochaetales</taxon>
        <taxon>Spirochaetaceae</taxon>
        <taxon>Spirochaeta</taxon>
    </lineage>
</organism>
<dbReference type="eggNOG" id="COG2226">
    <property type="taxonomic scope" value="Bacteria"/>
</dbReference>
<dbReference type="InterPro" id="IPR010743">
    <property type="entry name" value="Methionine_synth_MetW"/>
</dbReference>
<dbReference type="CDD" id="cd02440">
    <property type="entry name" value="AdoMet_MTases"/>
    <property type="match status" value="1"/>
</dbReference>
<dbReference type="EMBL" id="JNUP01000023">
    <property type="protein sequence ID" value="KGE73578.1"/>
    <property type="molecule type" value="Genomic_DNA"/>
</dbReference>
<comment type="caution">
    <text evidence="1">The sequence shown here is derived from an EMBL/GenBank/DDBJ whole genome shotgun (WGS) entry which is preliminary data.</text>
</comment>
<dbReference type="Proteomes" id="UP000029692">
    <property type="component" value="Unassembled WGS sequence"/>
</dbReference>
<dbReference type="PANTHER" id="PTHR43861">
    <property type="entry name" value="TRANS-ACONITATE 2-METHYLTRANSFERASE-RELATED"/>
    <property type="match status" value="1"/>
</dbReference>
<reference evidence="1 2" key="1">
    <citation type="submission" date="2014-05" db="EMBL/GenBank/DDBJ databases">
        <title>De novo Genome Sequence of Spirocheata sp.</title>
        <authorList>
            <person name="Shivani Y."/>
            <person name="Subhash Y."/>
            <person name="Tushar L."/>
            <person name="Sasikala C."/>
            <person name="Ramana C.V."/>
        </authorList>
    </citation>
    <scope>NUCLEOTIDE SEQUENCE [LARGE SCALE GENOMIC DNA]</scope>
    <source>
        <strain evidence="1 2">JC230</strain>
    </source>
</reference>
<dbReference type="Pfam" id="PF07021">
    <property type="entry name" value="MetW"/>
    <property type="match status" value="1"/>
</dbReference>
<name>A0A098R1M4_9SPIO</name>
<dbReference type="AlphaFoldDB" id="A0A098R1M4"/>
<keyword evidence="2" id="KW-1185">Reference proteome</keyword>
<proteinExistence type="predicted"/>
<dbReference type="NCBIfam" id="TIGR02081">
    <property type="entry name" value="metW"/>
    <property type="match status" value="1"/>
</dbReference>
<dbReference type="Gene3D" id="3.40.50.150">
    <property type="entry name" value="Vaccinia Virus protein VP39"/>
    <property type="match status" value="1"/>
</dbReference>
<protein>
    <recommendedName>
        <fullName evidence="3">Methionine biosynthesis protein MetW</fullName>
    </recommendedName>
</protein>
<dbReference type="SUPFAM" id="SSF53335">
    <property type="entry name" value="S-adenosyl-L-methionine-dependent methyltransferases"/>
    <property type="match status" value="1"/>
</dbReference>
<evidence type="ECO:0008006" key="3">
    <source>
        <dbReference type="Google" id="ProtNLM"/>
    </source>
</evidence>
<dbReference type="OrthoDB" id="9760689at2"/>
<sequence>MRMSERFSYNEIARFIQPGTKVLDLGCGDGELLELLISTKQVQGRGVDIEEAMIITCISRGLSVFQGNLEEGLKDYPSKTYDYVILNQTLQMIHNPVFLLKEMTRVGKQIIVNFPNFGHIQNRLQLALLGKMPVNKNIPYQWYDTPNIHFCTRSDFIRLATELGLRIVDEIAIAGNRKISLGKDLFATQICMLLEDNVDKS</sequence>